<dbReference type="RefSeq" id="WP_072149516.1">
    <property type="nucleotide sequence ID" value="NZ_CZVU01000001.1"/>
</dbReference>
<dbReference type="InterPro" id="IPR036566">
    <property type="entry name" value="PYNP-like_C_sf"/>
</dbReference>
<dbReference type="GO" id="GO:0009032">
    <property type="term" value="F:thymidine phosphorylase activity"/>
    <property type="evidence" value="ECO:0007669"/>
    <property type="project" value="UniProtKB-EC"/>
</dbReference>
<reference evidence="8 9" key="1">
    <citation type="submission" date="2015-11" db="EMBL/GenBank/DDBJ databases">
        <authorList>
            <person name="Varghese N."/>
        </authorList>
    </citation>
    <scope>NUCLEOTIDE SEQUENCE [LARGE SCALE GENOMIC DNA]</scope>
    <source>
        <strain evidence="8 9">JGI-24</strain>
    </source>
</reference>
<name>A0A656D2S7_KRYT1</name>
<dbReference type="InterPro" id="IPR018090">
    <property type="entry name" value="Pyrmidine_PPas_bac/euk"/>
</dbReference>
<dbReference type="GO" id="GO:0006213">
    <property type="term" value="P:pyrimidine nucleoside metabolic process"/>
    <property type="evidence" value="ECO:0007669"/>
    <property type="project" value="InterPro"/>
</dbReference>
<dbReference type="PANTHER" id="PTHR10515">
    <property type="entry name" value="THYMIDINE PHOSPHORYLASE"/>
    <property type="match status" value="1"/>
</dbReference>
<dbReference type="AlphaFoldDB" id="A0A656D2S7"/>
<proteinExistence type="inferred from homology"/>
<dbReference type="EMBL" id="CZVU01000001">
    <property type="protein sequence ID" value="CUS95838.1"/>
    <property type="molecule type" value="Genomic_DNA"/>
</dbReference>
<organism evidence="8 9">
    <name type="scientific">Kryptobacter tengchongensis</name>
    <dbReference type="NCBI Taxonomy" id="1643429"/>
    <lineage>
        <taxon>Bacteria</taxon>
        <taxon>Pseudomonadati</taxon>
        <taxon>Candidatus Kryptoniota</taxon>
        <taxon>Candidatus Kryptobacter</taxon>
    </lineage>
</organism>
<dbReference type="FunFam" id="3.40.1030.10:FF:000003">
    <property type="entry name" value="Pyrimidine-nucleoside phosphorylase"/>
    <property type="match status" value="1"/>
</dbReference>
<dbReference type="SUPFAM" id="SSF47648">
    <property type="entry name" value="Nucleoside phosphorylase/phosphoribosyltransferase N-terminal domain"/>
    <property type="match status" value="1"/>
</dbReference>
<dbReference type="GO" id="GO:0006206">
    <property type="term" value="P:pyrimidine nucleobase metabolic process"/>
    <property type="evidence" value="ECO:0007669"/>
    <property type="project" value="InterPro"/>
</dbReference>
<dbReference type="InterPro" id="IPR017872">
    <property type="entry name" value="Pyrmidine_PPase_CS"/>
</dbReference>
<evidence type="ECO:0000256" key="6">
    <source>
        <dbReference type="ARBA" id="ARBA00048550"/>
    </source>
</evidence>
<dbReference type="PROSITE" id="PS00647">
    <property type="entry name" value="THYMID_PHOSPHORYLASE"/>
    <property type="match status" value="1"/>
</dbReference>
<evidence type="ECO:0000256" key="4">
    <source>
        <dbReference type="ARBA" id="ARBA00022676"/>
    </source>
</evidence>
<evidence type="ECO:0000256" key="1">
    <source>
        <dbReference type="ARBA" id="ARBA00006915"/>
    </source>
</evidence>
<dbReference type="Pfam" id="PF02885">
    <property type="entry name" value="Glycos_trans_3N"/>
    <property type="match status" value="1"/>
</dbReference>
<protein>
    <recommendedName>
        <fullName evidence="3">thymidine phosphorylase</fullName>
        <ecNumber evidence="3">2.4.2.4</ecNumber>
    </recommendedName>
</protein>
<dbReference type="GO" id="GO:0004645">
    <property type="term" value="F:1,4-alpha-oligoglucan phosphorylase activity"/>
    <property type="evidence" value="ECO:0007669"/>
    <property type="project" value="InterPro"/>
</dbReference>
<dbReference type="Gene3D" id="1.20.970.10">
    <property type="entry name" value="Transferase, Pyrimidine Nucleoside Phosphorylase, Chain C"/>
    <property type="match status" value="1"/>
</dbReference>
<dbReference type="SMART" id="SM00941">
    <property type="entry name" value="PYNP_C"/>
    <property type="match status" value="1"/>
</dbReference>
<evidence type="ECO:0000256" key="5">
    <source>
        <dbReference type="ARBA" id="ARBA00022679"/>
    </source>
</evidence>
<evidence type="ECO:0000256" key="3">
    <source>
        <dbReference type="ARBA" id="ARBA00011892"/>
    </source>
</evidence>
<sequence>MLPVEIIRKKRDGKKLTKDEISLFINGYLNGTIPDYQMSAFLMAIYFQGMDFEETICLTEIMLNSGHVVDLSDISGIKVDKHSTGGVGDKVSLILAPIVASAGVPVPMISGRGLGHTGGTLDKLESIPGFKTNLSIEEYKKVISEIGVVMIGQTSEIAPADKKIYALRDVTATVESIPLISASIMSKKLAEGIDALVLDVKTGQGAFMSEYEKSLQLAQTLFTIGKNFGKKVIAFITDMNQPLGYAVGNWLEVVESVQCLRGLNVPDLMHLTYVLAGAMIMLGGKANSIEEGMKIAQKVVLSGEAYEKFIKLVEKQGGDVSYIENLEKYPLPKHSIEVKSIFDGYVYEIDALEVGIVSVMLGAGRTKVDDVIDPKAGIVLRKKVGDKVEAGEPLAIFYTDKDDVIKIAKERLSKAFKIKPEKPELPKLIKTIIDNEGIRDWK</sequence>
<dbReference type="SUPFAM" id="SSF54680">
    <property type="entry name" value="Pyrimidine nucleoside phosphorylase C-terminal domain"/>
    <property type="match status" value="1"/>
</dbReference>
<evidence type="ECO:0000256" key="2">
    <source>
        <dbReference type="ARBA" id="ARBA00011738"/>
    </source>
</evidence>
<dbReference type="PIRSF" id="PIRSF000478">
    <property type="entry name" value="TP_PyNP"/>
    <property type="match status" value="1"/>
</dbReference>
<evidence type="ECO:0000313" key="9">
    <source>
        <dbReference type="Proteomes" id="UP000243065"/>
    </source>
</evidence>
<evidence type="ECO:0000259" key="7">
    <source>
        <dbReference type="SMART" id="SM00941"/>
    </source>
</evidence>
<keyword evidence="4" id="KW-0328">Glycosyltransferase</keyword>
<keyword evidence="5" id="KW-0808">Transferase</keyword>
<dbReference type="InterPro" id="IPR017459">
    <property type="entry name" value="Glycosyl_Trfase_fam3_N_dom"/>
</dbReference>
<dbReference type="InterPro" id="IPR000053">
    <property type="entry name" value="Thymidine/pyrmidine_PPase"/>
</dbReference>
<dbReference type="InterPro" id="IPR013102">
    <property type="entry name" value="PYNP_C"/>
</dbReference>
<dbReference type="NCBIfam" id="TIGR02644">
    <property type="entry name" value="Y_phosphoryl"/>
    <property type="match status" value="1"/>
</dbReference>
<dbReference type="Pfam" id="PF00591">
    <property type="entry name" value="Glycos_transf_3"/>
    <property type="match status" value="1"/>
</dbReference>
<dbReference type="NCBIfam" id="NF004490">
    <property type="entry name" value="PRK05820.1"/>
    <property type="match status" value="1"/>
</dbReference>
<evidence type="ECO:0000313" key="8">
    <source>
        <dbReference type="EMBL" id="CUS95838.1"/>
    </source>
</evidence>
<dbReference type="EC" id="2.4.2.4" evidence="3"/>
<dbReference type="InterPro" id="IPR035902">
    <property type="entry name" value="Nuc_phospho_transferase"/>
</dbReference>
<dbReference type="GO" id="GO:0005829">
    <property type="term" value="C:cytosol"/>
    <property type="evidence" value="ECO:0007669"/>
    <property type="project" value="TreeGrafter"/>
</dbReference>
<dbReference type="Pfam" id="PF07831">
    <property type="entry name" value="PYNP_C"/>
    <property type="match status" value="1"/>
</dbReference>
<dbReference type="Proteomes" id="UP000243065">
    <property type="component" value="Unassembled WGS sequence"/>
</dbReference>
<comment type="catalytic activity">
    <reaction evidence="6">
        <text>thymidine + phosphate = 2-deoxy-alpha-D-ribose 1-phosphate + thymine</text>
        <dbReference type="Rhea" id="RHEA:16037"/>
        <dbReference type="ChEBI" id="CHEBI:17748"/>
        <dbReference type="ChEBI" id="CHEBI:17821"/>
        <dbReference type="ChEBI" id="CHEBI:43474"/>
        <dbReference type="ChEBI" id="CHEBI:57259"/>
        <dbReference type="EC" id="2.4.2.4"/>
    </reaction>
</comment>
<dbReference type="InterPro" id="IPR000312">
    <property type="entry name" value="Glycosyl_Trfase_fam3"/>
</dbReference>
<dbReference type="SUPFAM" id="SSF52418">
    <property type="entry name" value="Nucleoside phosphorylase/phosphoribosyltransferase catalytic domain"/>
    <property type="match status" value="1"/>
</dbReference>
<comment type="similarity">
    <text evidence="1">Belongs to the thymidine/pyrimidine-nucleoside phosphorylase family.</text>
</comment>
<dbReference type="OrthoDB" id="9763887at2"/>
<gene>
    <name evidence="8" type="ORF">JGI24_00010</name>
</gene>
<dbReference type="Gene3D" id="3.90.1170.30">
    <property type="entry name" value="Pyrimidine nucleoside phosphorylase-like, C-terminal domain"/>
    <property type="match status" value="1"/>
</dbReference>
<dbReference type="Gene3D" id="3.40.1030.10">
    <property type="entry name" value="Nucleoside phosphorylase/phosphoribosyltransferase catalytic domain"/>
    <property type="match status" value="1"/>
</dbReference>
<accession>A0A656D2S7</accession>
<keyword evidence="9" id="KW-1185">Reference proteome</keyword>
<comment type="subunit">
    <text evidence="2">Homodimer.</text>
</comment>
<dbReference type="InterPro" id="IPR036320">
    <property type="entry name" value="Glycosyl_Trfase_fam3_N_dom_sf"/>
</dbReference>
<feature type="domain" description="Pyrimidine nucleoside phosphorylase C-terminal" evidence="7">
    <location>
        <begin position="345"/>
        <end position="419"/>
    </location>
</feature>
<dbReference type="PANTHER" id="PTHR10515:SF0">
    <property type="entry name" value="THYMIDINE PHOSPHORYLASE"/>
    <property type="match status" value="1"/>
</dbReference>